<evidence type="ECO:0000256" key="11">
    <source>
        <dbReference type="ARBA" id="ARBA00023157"/>
    </source>
</evidence>
<organism evidence="16 17">
    <name type="scientific">Pseudomonas corrugata</name>
    <dbReference type="NCBI Taxonomy" id="47879"/>
    <lineage>
        <taxon>Bacteria</taxon>
        <taxon>Pseudomonadati</taxon>
        <taxon>Pseudomonadota</taxon>
        <taxon>Gammaproteobacteria</taxon>
        <taxon>Pseudomonadales</taxon>
        <taxon>Pseudomonadaceae</taxon>
        <taxon>Pseudomonas</taxon>
    </lineage>
</organism>
<feature type="topological domain" description="Periplasmic" evidence="14">
    <location>
        <begin position="39"/>
        <end position="56"/>
    </location>
</feature>
<evidence type="ECO:0000256" key="5">
    <source>
        <dbReference type="ARBA" id="ARBA00022519"/>
    </source>
</evidence>
<dbReference type="GO" id="GO:0009055">
    <property type="term" value="F:electron transfer activity"/>
    <property type="evidence" value="ECO:0007669"/>
    <property type="project" value="UniProtKB-UniRule"/>
</dbReference>
<proteinExistence type="inferred from homology"/>
<dbReference type="SUPFAM" id="SSF158442">
    <property type="entry name" value="DsbB-like"/>
    <property type="match status" value="1"/>
</dbReference>
<dbReference type="InterPro" id="IPR003752">
    <property type="entry name" value="DiS_bond_form_DsbB/BdbC"/>
</dbReference>
<sequence>MHPKENAMSEEMMRLGRERRYLVLLGLICLALIGGALYMQVALGEAPCPLCILQRYALLLIAIFAFIGAAMRTRRSLTILEGIVVLCALAGAGVAGHHVYTQFFPAVSCGIDVLQPIVDGLPLAKIFPLGFQVDGFCSTPYPPILGLSLAQWALVAFVLIVVLVPLLVSRNRKPLR</sequence>
<comment type="caution">
    <text evidence="14">Lacks conserved residue(s) required for the propagation of feature annotation.</text>
</comment>
<comment type="caution">
    <text evidence="16">The sequence shown here is derived from an EMBL/GenBank/DDBJ whole genome shotgun (WGS) entry which is preliminary data.</text>
</comment>
<dbReference type="EMBL" id="RBOJ01000017">
    <property type="protein sequence ID" value="RMM54598.1"/>
    <property type="molecule type" value="Genomic_DNA"/>
</dbReference>
<feature type="transmembrane region" description="Helical" evidence="15">
    <location>
        <begin position="21"/>
        <end position="41"/>
    </location>
</feature>
<keyword evidence="12 14" id="KW-0143">Chaperone</keyword>
<keyword evidence="11 14" id="KW-1015">Disulfide bond</keyword>
<feature type="topological domain" description="Cytoplasmic" evidence="14">
    <location>
        <begin position="1"/>
        <end position="21"/>
    </location>
</feature>
<name>A0A3M3EYB1_9PSED</name>
<dbReference type="InterPro" id="IPR023380">
    <property type="entry name" value="DsbB-like_sf"/>
</dbReference>
<keyword evidence="7 14" id="KW-0249">Electron transport</keyword>
<keyword evidence="4 14" id="KW-1003">Cell membrane</keyword>
<evidence type="ECO:0000256" key="7">
    <source>
        <dbReference type="ARBA" id="ARBA00022982"/>
    </source>
</evidence>
<dbReference type="NCBIfam" id="NF002552">
    <property type="entry name" value="PRK02110.1"/>
    <property type="match status" value="1"/>
</dbReference>
<dbReference type="InterPro" id="IPR050183">
    <property type="entry name" value="DsbB"/>
</dbReference>
<dbReference type="GO" id="GO:0015035">
    <property type="term" value="F:protein-disulfide reductase activity"/>
    <property type="evidence" value="ECO:0007669"/>
    <property type="project" value="UniProtKB-UniRule"/>
</dbReference>
<keyword evidence="10 14" id="KW-0472">Membrane</keyword>
<comment type="subcellular location">
    <subcellularLocation>
        <location evidence="1">Cell inner membrane</location>
        <topology evidence="1">Multi-pass membrane protein</topology>
    </subcellularLocation>
    <subcellularLocation>
        <location evidence="14">Cell membrane</location>
        <topology evidence="14">Multi-pass membrane protein</topology>
    </subcellularLocation>
</comment>
<dbReference type="PANTHER" id="PTHR36570:SF3">
    <property type="entry name" value="DISULFIDE BOND FORMATION PROTEIN B"/>
    <property type="match status" value="1"/>
</dbReference>
<accession>A0A3M3EYB1</accession>
<evidence type="ECO:0000256" key="1">
    <source>
        <dbReference type="ARBA" id="ARBA00004429"/>
    </source>
</evidence>
<feature type="topological domain" description="Cytoplasmic" evidence="14">
    <location>
        <begin position="171"/>
        <end position="176"/>
    </location>
</feature>
<comment type="similarity">
    <text evidence="2 14">Belongs to the DsbB family.</text>
</comment>
<evidence type="ECO:0000313" key="17">
    <source>
        <dbReference type="Proteomes" id="UP000270661"/>
    </source>
</evidence>
<evidence type="ECO:0000256" key="9">
    <source>
        <dbReference type="ARBA" id="ARBA00023002"/>
    </source>
</evidence>
<dbReference type="Pfam" id="PF02600">
    <property type="entry name" value="DsbB"/>
    <property type="match status" value="1"/>
</dbReference>
<evidence type="ECO:0000256" key="3">
    <source>
        <dbReference type="ARBA" id="ARBA00022448"/>
    </source>
</evidence>
<evidence type="ECO:0000256" key="8">
    <source>
        <dbReference type="ARBA" id="ARBA00022989"/>
    </source>
</evidence>
<dbReference type="GO" id="GO:0005886">
    <property type="term" value="C:plasma membrane"/>
    <property type="evidence" value="ECO:0007669"/>
    <property type="project" value="UniProtKB-SubCell"/>
</dbReference>
<keyword evidence="17" id="KW-1185">Reference proteome</keyword>
<dbReference type="Gene3D" id="1.20.1550.10">
    <property type="entry name" value="DsbB-like"/>
    <property type="match status" value="1"/>
</dbReference>
<reference evidence="16 17" key="1">
    <citation type="submission" date="2018-08" db="EMBL/GenBank/DDBJ databases">
        <title>Recombination of ecologically and evolutionarily significant loci maintains genetic cohesion in the Pseudomonas syringae species complex.</title>
        <authorList>
            <person name="Dillon M."/>
            <person name="Thakur S."/>
            <person name="Almeida R.N.D."/>
            <person name="Weir B.S."/>
            <person name="Guttman D.S."/>
        </authorList>
    </citation>
    <scope>NUCLEOTIDE SEQUENCE [LARGE SCALE GENOMIC DNA]</scope>
    <source>
        <strain evidence="16 17">NCPPB2445</strain>
    </source>
</reference>
<comment type="function">
    <text evidence="14">Required for disulfide bond formation in some periplasmic proteins. Acts by oxidizing the DsbA protein.</text>
</comment>
<evidence type="ECO:0000256" key="6">
    <source>
        <dbReference type="ARBA" id="ARBA00022692"/>
    </source>
</evidence>
<feature type="transmembrane region" description="Helical" evidence="15">
    <location>
        <begin position="149"/>
        <end position="168"/>
    </location>
</feature>
<keyword evidence="13 14" id="KW-0676">Redox-active center</keyword>
<evidence type="ECO:0000256" key="2">
    <source>
        <dbReference type="ARBA" id="ARBA00008823"/>
    </source>
</evidence>
<keyword evidence="3 14" id="KW-0813">Transport</keyword>
<evidence type="ECO:0000256" key="13">
    <source>
        <dbReference type="ARBA" id="ARBA00023284"/>
    </source>
</evidence>
<keyword evidence="9 14" id="KW-0560">Oxidoreductase</keyword>
<dbReference type="STRING" id="47879.AXG94_20145"/>
<dbReference type="HAMAP" id="MF_00286">
    <property type="entry name" value="DsbB"/>
    <property type="match status" value="1"/>
</dbReference>
<feature type="topological domain" description="Periplasmic" evidence="14">
    <location>
        <begin position="97"/>
        <end position="151"/>
    </location>
</feature>
<feature type="disulfide bond" description="Redox-active" evidence="14">
    <location>
        <begin position="48"/>
        <end position="51"/>
    </location>
</feature>
<protein>
    <recommendedName>
        <fullName evidence="14">Disulfide bond formation protein B</fullName>
    </recommendedName>
    <alternativeName>
        <fullName evidence="14">Disulfide oxidoreductase</fullName>
    </alternativeName>
</protein>
<dbReference type="Proteomes" id="UP000270661">
    <property type="component" value="Unassembled WGS sequence"/>
</dbReference>
<keyword evidence="6 14" id="KW-0812">Transmembrane</keyword>
<feature type="transmembrane region" description="Helical" evidence="15">
    <location>
        <begin position="78"/>
        <end position="100"/>
    </location>
</feature>
<dbReference type="GO" id="GO:0006457">
    <property type="term" value="P:protein folding"/>
    <property type="evidence" value="ECO:0007669"/>
    <property type="project" value="InterPro"/>
</dbReference>
<evidence type="ECO:0000256" key="15">
    <source>
        <dbReference type="SAM" id="Phobius"/>
    </source>
</evidence>
<dbReference type="AlphaFoldDB" id="A0A3M3EYB1"/>
<dbReference type="InterPro" id="IPR022920">
    <property type="entry name" value="Disulphide_bond_form_DsbB"/>
</dbReference>
<evidence type="ECO:0000256" key="12">
    <source>
        <dbReference type="ARBA" id="ARBA00023186"/>
    </source>
</evidence>
<feature type="transmembrane region" description="Helical" evidence="15">
    <location>
        <begin position="53"/>
        <end position="71"/>
    </location>
</feature>
<gene>
    <name evidence="14" type="primary">dsbB</name>
    <name evidence="16" type="ORF">ALQ77_00235</name>
</gene>
<keyword evidence="8 14" id="KW-1133">Transmembrane helix</keyword>
<evidence type="ECO:0000256" key="14">
    <source>
        <dbReference type="HAMAP-Rule" id="MF_00286"/>
    </source>
</evidence>
<evidence type="ECO:0000256" key="10">
    <source>
        <dbReference type="ARBA" id="ARBA00023136"/>
    </source>
</evidence>
<dbReference type="PANTHER" id="PTHR36570">
    <property type="entry name" value="DISULFIDE BOND FORMATION PROTEIN B"/>
    <property type="match status" value="1"/>
</dbReference>
<keyword evidence="5" id="KW-0997">Cell inner membrane</keyword>
<evidence type="ECO:0000313" key="16">
    <source>
        <dbReference type="EMBL" id="RMM54598.1"/>
    </source>
</evidence>
<evidence type="ECO:0000256" key="4">
    <source>
        <dbReference type="ARBA" id="ARBA00022475"/>
    </source>
</evidence>